<accession>A0A5C6M748</accession>
<dbReference type="AlphaFoldDB" id="A0A5C6M748"/>
<sequence length="286" mass="32908">MQTFIRPILLLLLSLISISKVEASEICEGLADQLSQQKTNSVLAQLLPESRNLELLQRAQKFIPKSRIETGMKLAEYLRRAMPTKFRLHFAREYKKVLDYLESGEVVAEFRPLKGAQAVYARGKGQLSVDTIYGNRVSAVRMFLDIAHEMRHAITHRVYRPKHKFETFEGMTKAEFVQKNLDPILSDEAISYYEQMIFVGRLASMEYFRPFAAECIYEAGILRDLTAEMVQKNPAPGKETLAVIKDFVIREPAYHQLFTNHLSQVYDYYQKSDGGIGSLNGSEYWY</sequence>
<reference evidence="1 2" key="2">
    <citation type="submission" date="2019-08" db="EMBL/GenBank/DDBJ databases">
        <authorList>
            <person name="Henke P."/>
        </authorList>
    </citation>
    <scope>NUCLEOTIDE SEQUENCE [LARGE SCALE GENOMIC DNA]</scope>
    <source>
        <strain evidence="1">Phe10_nw2017</strain>
    </source>
</reference>
<proteinExistence type="predicted"/>
<organism evidence="1 2">
    <name type="scientific">Planctomyces bekefii</name>
    <dbReference type="NCBI Taxonomy" id="1653850"/>
    <lineage>
        <taxon>Bacteria</taxon>
        <taxon>Pseudomonadati</taxon>
        <taxon>Planctomycetota</taxon>
        <taxon>Planctomycetia</taxon>
        <taxon>Planctomycetales</taxon>
        <taxon>Planctomycetaceae</taxon>
        <taxon>Planctomyces</taxon>
    </lineage>
</organism>
<name>A0A5C6M748_9PLAN</name>
<protein>
    <submittedName>
        <fullName evidence="1">Uncharacterized protein</fullName>
    </submittedName>
</protein>
<evidence type="ECO:0000313" key="1">
    <source>
        <dbReference type="EMBL" id="TWW08871.1"/>
    </source>
</evidence>
<gene>
    <name evidence="1" type="ORF">E3A20_19990</name>
</gene>
<dbReference type="Proteomes" id="UP000321083">
    <property type="component" value="Unassembled WGS sequence"/>
</dbReference>
<evidence type="ECO:0000313" key="2">
    <source>
        <dbReference type="Proteomes" id="UP000321083"/>
    </source>
</evidence>
<dbReference type="EMBL" id="SRHE01000472">
    <property type="protein sequence ID" value="TWW08871.1"/>
    <property type="molecule type" value="Genomic_DNA"/>
</dbReference>
<keyword evidence="2" id="KW-1185">Reference proteome</keyword>
<reference evidence="1 2" key="1">
    <citation type="submission" date="2019-08" db="EMBL/GenBank/DDBJ databases">
        <title>100 year-old enigma solved: identification of Planctomyces bekefii, the type genus and species of the phylum Planctomycetes.</title>
        <authorList>
            <person name="Svetlana D.N."/>
            <person name="Overmann J."/>
        </authorList>
    </citation>
    <scope>NUCLEOTIDE SEQUENCE [LARGE SCALE GENOMIC DNA]</scope>
    <source>
        <strain evidence="1">Phe10_nw2017</strain>
    </source>
</reference>
<comment type="caution">
    <text evidence="1">The sequence shown here is derived from an EMBL/GenBank/DDBJ whole genome shotgun (WGS) entry which is preliminary data.</text>
</comment>